<dbReference type="InterPro" id="IPR003593">
    <property type="entry name" value="AAA+_ATPase"/>
</dbReference>
<evidence type="ECO:0000259" key="9">
    <source>
        <dbReference type="PROSITE" id="PS50929"/>
    </source>
</evidence>
<dbReference type="EMBL" id="QUQO01000001">
    <property type="protein sequence ID" value="RFB03896.1"/>
    <property type="molecule type" value="Genomic_DNA"/>
</dbReference>
<keyword evidence="2 7" id="KW-0812">Transmembrane</keyword>
<dbReference type="GO" id="GO:0005886">
    <property type="term" value="C:plasma membrane"/>
    <property type="evidence" value="ECO:0007669"/>
    <property type="project" value="UniProtKB-SubCell"/>
</dbReference>
<dbReference type="InterPro" id="IPR003439">
    <property type="entry name" value="ABC_transporter-like_ATP-bd"/>
</dbReference>
<dbReference type="InterPro" id="IPR036640">
    <property type="entry name" value="ABC1_TM_sf"/>
</dbReference>
<dbReference type="InterPro" id="IPR017871">
    <property type="entry name" value="ABC_transporter-like_CS"/>
</dbReference>
<keyword evidence="5 7" id="KW-1133">Transmembrane helix</keyword>
<dbReference type="InterPro" id="IPR011527">
    <property type="entry name" value="ABC1_TM_dom"/>
</dbReference>
<feature type="transmembrane region" description="Helical" evidence="7">
    <location>
        <begin position="244"/>
        <end position="264"/>
    </location>
</feature>
<comment type="caution">
    <text evidence="10">The sequence shown here is derived from an EMBL/GenBank/DDBJ whole genome shotgun (WGS) entry which is preliminary data.</text>
</comment>
<accession>A0A371REL8</accession>
<dbReference type="InParanoid" id="A0A371REL8"/>
<dbReference type="InterPro" id="IPR027417">
    <property type="entry name" value="P-loop_NTPase"/>
</dbReference>
<dbReference type="Pfam" id="PF00005">
    <property type="entry name" value="ABC_tran"/>
    <property type="match status" value="1"/>
</dbReference>
<dbReference type="PROSITE" id="PS00211">
    <property type="entry name" value="ABC_TRANSPORTER_1"/>
    <property type="match status" value="1"/>
</dbReference>
<dbReference type="GO" id="GO:0140359">
    <property type="term" value="F:ABC-type transporter activity"/>
    <property type="evidence" value="ECO:0007669"/>
    <property type="project" value="InterPro"/>
</dbReference>
<evidence type="ECO:0000256" key="7">
    <source>
        <dbReference type="SAM" id="Phobius"/>
    </source>
</evidence>
<dbReference type="SUPFAM" id="SSF52540">
    <property type="entry name" value="P-loop containing nucleoside triphosphate hydrolases"/>
    <property type="match status" value="1"/>
</dbReference>
<dbReference type="SUPFAM" id="SSF90123">
    <property type="entry name" value="ABC transporter transmembrane region"/>
    <property type="match status" value="1"/>
</dbReference>
<dbReference type="InterPro" id="IPR039421">
    <property type="entry name" value="Type_1_exporter"/>
</dbReference>
<evidence type="ECO:0000256" key="5">
    <source>
        <dbReference type="ARBA" id="ARBA00022989"/>
    </source>
</evidence>
<dbReference type="OrthoDB" id="5288404at2"/>
<dbReference type="Gene3D" id="1.20.1560.10">
    <property type="entry name" value="ABC transporter type 1, transmembrane domain"/>
    <property type="match status" value="1"/>
</dbReference>
<comment type="subcellular location">
    <subcellularLocation>
        <location evidence="1">Cell membrane</location>
        <topology evidence="1">Multi-pass membrane protein</topology>
    </subcellularLocation>
</comment>
<dbReference type="RefSeq" id="WP_116390524.1">
    <property type="nucleotide sequence ID" value="NZ_QUQO01000001.1"/>
</dbReference>
<evidence type="ECO:0000313" key="10">
    <source>
        <dbReference type="EMBL" id="RFB03896.1"/>
    </source>
</evidence>
<dbReference type="AlphaFoldDB" id="A0A371REL8"/>
<evidence type="ECO:0000256" key="6">
    <source>
        <dbReference type="ARBA" id="ARBA00023136"/>
    </source>
</evidence>
<dbReference type="Gene3D" id="3.40.50.300">
    <property type="entry name" value="P-loop containing nucleotide triphosphate hydrolases"/>
    <property type="match status" value="1"/>
</dbReference>
<name>A0A371REL8_9PROT</name>
<gene>
    <name evidence="10" type="ORF">DX908_00510</name>
</gene>
<keyword evidence="3" id="KW-0547">Nucleotide-binding</keyword>
<dbReference type="PANTHER" id="PTHR24221:SF654">
    <property type="entry name" value="ATP-BINDING CASSETTE SUB-FAMILY B MEMBER 6"/>
    <property type="match status" value="1"/>
</dbReference>
<dbReference type="PROSITE" id="PS50929">
    <property type="entry name" value="ABC_TM1F"/>
    <property type="match status" value="1"/>
</dbReference>
<reference evidence="10 11" key="1">
    <citation type="submission" date="2018-08" db="EMBL/GenBank/DDBJ databases">
        <title>Parvularcula sp. SM1705, isolated from surface water of the South Sea China.</title>
        <authorList>
            <person name="Sun L."/>
        </authorList>
    </citation>
    <scope>NUCLEOTIDE SEQUENCE [LARGE SCALE GENOMIC DNA]</scope>
    <source>
        <strain evidence="10 11">SM1705</strain>
    </source>
</reference>
<evidence type="ECO:0000256" key="1">
    <source>
        <dbReference type="ARBA" id="ARBA00004651"/>
    </source>
</evidence>
<dbReference type="FunCoup" id="A0A371REL8">
    <property type="interactions" value="47"/>
</dbReference>
<dbReference type="GO" id="GO:0016887">
    <property type="term" value="F:ATP hydrolysis activity"/>
    <property type="evidence" value="ECO:0007669"/>
    <property type="project" value="InterPro"/>
</dbReference>
<dbReference type="Proteomes" id="UP000264589">
    <property type="component" value="Unassembled WGS sequence"/>
</dbReference>
<protein>
    <submittedName>
        <fullName evidence="10">ATP-binding cassette domain-containing protein</fullName>
    </submittedName>
</protein>
<feature type="transmembrane region" description="Helical" evidence="7">
    <location>
        <begin position="142"/>
        <end position="174"/>
    </location>
</feature>
<dbReference type="PANTHER" id="PTHR24221">
    <property type="entry name" value="ATP-BINDING CASSETTE SUB-FAMILY B"/>
    <property type="match status" value="1"/>
</dbReference>
<evidence type="ECO:0000259" key="8">
    <source>
        <dbReference type="PROSITE" id="PS50893"/>
    </source>
</evidence>
<feature type="domain" description="ABC transporter" evidence="8">
    <location>
        <begin position="334"/>
        <end position="547"/>
    </location>
</feature>
<sequence>MIDLFYRLGAPGRKRFLLALLLSAIAGAAGIGLLGLSGWFLTASALAGTAGAGHVFNHLYPSAGVRGFALTRVIARYAEQLVGHDATLKLSASLRPRLFAASARSTRGFTPLPAAALTALIDDVETVEGGFLRVLSPLAGTLAAAFIAIGFAMAAHPALGAVTVFVMLFTGWVLPRRAVRRARTEAEKLASTTETERGRIANMVENAVELDVIGALPHLADEAADALTAHQSALSRIEAPFRQFGAINTVAGGVLAFLILLTGLSEPGRLAMAAGGALTILSAFDAIGAMTKVLEAAPRAGASAARLLTIIEGQEAVPSPPIAEAAPLPDIFPVTATDMVISPAKDAAEIGPFSFTLRKGSVTFLSGPSGSGKTTLLETLMRLQPVADGELHYNGVSWTECRTASVLAHLSLSPQFVAFLPGSLRAQFQLADPDISDEAIMQAIEFAGLSETFRTRDMKLDDWLTEEMAGLSGGELRRLGLARAIAADPSLLVLDEPFAGLEEGLALQLAARLTNWAAKGDRALLIAMHDPLEFDWAPLERQVIRLGS</sequence>
<keyword evidence="6 7" id="KW-0472">Membrane</keyword>
<dbReference type="GO" id="GO:0005524">
    <property type="term" value="F:ATP binding"/>
    <property type="evidence" value="ECO:0007669"/>
    <property type="project" value="UniProtKB-KW"/>
</dbReference>
<dbReference type="PROSITE" id="PS50893">
    <property type="entry name" value="ABC_TRANSPORTER_2"/>
    <property type="match status" value="1"/>
</dbReference>
<dbReference type="SMART" id="SM00382">
    <property type="entry name" value="AAA"/>
    <property type="match status" value="1"/>
</dbReference>
<evidence type="ECO:0000256" key="2">
    <source>
        <dbReference type="ARBA" id="ARBA00022692"/>
    </source>
</evidence>
<organism evidence="10 11">
    <name type="scientific">Parvularcula marina</name>
    <dbReference type="NCBI Taxonomy" id="2292771"/>
    <lineage>
        <taxon>Bacteria</taxon>
        <taxon>Pseudomonadati</taxon>
        <taxon>Pseudomonadota</taxon>
        <taxon>Alphaproteobacteria</taxon>
        <taxon>Parvularculales</taxon>
        <taxon>Parvularculaceae</taxon>
        <taxon>Parvularcula</taxon>
    </lineage>
</organism>
<feature type="domain" description="ABC transmembrane type-1" evidence="9">
    <location>
        <begin position="17"/>
        <end position="284"/>
    </location>
</feature>
<keyword evidence="11" id="KW-1185">Reference proteome</keyword>
<proteinExistence type="predicted"/>
<keyword evidence="4 10" id="KW-0067">ATP-binding</keyword>
<evidence type="ECO:0000256" key="3">
    <source>
        <dbReference type="ARBA" id="ARBA00022741"/>
    </source>
</evidence>
<evidence type="ECO:0000313" key="11">
    <source>
        <dbReference type="Proteomes" id="UP000264589"/>
    </source>
</evidence>
<evidence type="ECO:0000256" key="4">
    <source>
        <dbReference type="ARBA" id="ARBA00022840"/>
    </source>
</evidence>